<keyword evidence="4 8" id="KW-1003">Cell membrane</keyword>
<evidence type="ECO:0000256" key="6">
    <source>
        <dbReference type="ARBA" id="ARBA00022989"/>
    </source>
</evidence>
<evidence type="ECO:0000256" key="2">
    <source>
        <dbReference type="ARBA" id="ARBA00007651"/>
    </source>
</evidence>
<evidence type="ECO:0000256" key="9">
    <source>
        <dbReference type="SAM" id="MobiDB-lite"/>
    </source>
</evidence>
<dbReference type="InterPro" id="IPR006459">
    <property type="entry name" value="CASP/CASPL"/>
</dbReference>
<comment type="subunit">
    <text evidence="3 8">Homodimer and heterodimers.</text>
</comment>
<feature type="transmembrane region" description="Helical" evidence="8">
    <location>
        <begin position="82"/>
        <end position="103"/>
    </location>
</feature>
<accession>A0A8T3BSV3</accession>
<feature type="domain" description="Casparian strip membrane protein" evidence="10">
    <location>
        <begin position="33"/>
        <end position="182"/>
    </location>
</feature>
<name>A0A8T3BSV3_DENNO</name>
<dbReference type="Proteomes" id="UP000829196">
    <property type="component" value="Unassembled WGS sequence"/>
</dbReference>
<feature type="region of interest" description="Disordered" evidence="9">
    <location>
        <begin position="1"/>
        <end position="21"/>
    </location>
</feature>
<protein>
    <recommendedName>
        <fullName evidence="8">CASP-like protein</fullName>
    </recommendedName>
</protein>
<comment type="subcellular location">
    <subcellularLocation>
        <location evidence="1 8">Cell membrane</location>
        <topology evidence="1 8">Multi-pass membrane protein</topology>
    </subcellularLocation>
</comment>
<evidence type="ECO:0000256" key="7">
    <source>
        <dbReference type="ARBA" id="ARBA00023136"/>
    </source>
</evidence>
<feature type="transmembrane region" description="Helical" evidence="8">
    <location>
        <begin position="124"/>
        <end position="148"/>
    </location>
</feature>
<dbReference type="PANTHER" id="PTHR36488:SF8">
    <property type="entry name" value="CASP-LIKE PROTEIN 1U1"/>
    <property type="match status" value="1"/>
</dbReference>
<evidence type="ECO:0000259" key="10">
    <source>
        <dbReference type="Pfam" id="PF04535"/>
    </source>
</evidence>
<evidence type="ECO:0000256" key="8">
    <source>
        <dbReference type="RuleBase" id="RU361233"/>
    </source>
</evidence>
<dbReference type="PANTHER" id="PTHR36488">
    <property type="entry name" value="CASP-LIKE PROTEIN 1U1"/>
    <property type="match status" value="1"/>
</dbReference>
<dbReference type="GO" id="GO:0005886">
    <property type="term" value="C:plasma membrane"/>
    <property type="evidence" value="ECO:0007669"/>
    <property type="project" value="UniProtKB-SubCell"/>
</dbReference>
<comment type="similarity">
    <text evidence="2 8">Belongs to the Casparian strip membrane proteins (CASP) family.</text>
</comment>
<proteinExistence type="inferred from homology"/>
<dbReference type="InterPro" id="IPR006702">
    <property type="entry name" value="CASP_dom"/>
</dbReference>
<dbReference type="EMBL" id="JAGYWB010000006">
    <property type="protein sequence ID" value="KAI0518721.1"/>
    <property type="molecule type" value="Genomic_DNA"/>
</dbReference>
<evidence type="ECO:0000313" key="11">
    <source>
        <dbReference type="EMBL" id="KAI0518721.1"/>
    </source>
</evidence>
<keyword evidence="5 8" id="KW-0812">Transmembrane</keyword>
<reference evidence="11" key="1">
    <citation type="journal article" date="2022" name="Front. Genet.">
        <title>Chromosome-Scale Assembly of the Dendrobium nobile Genome Provides Insights Into the Molecular Mechanism of the Biosynthesis of the Medicinal Active Ingredient of Dendrobium.</title>
        <authorList>
            <person name="Xu Q."/>
            <person name="Niu S.-C."/>
            <person name="Li K.-L."/>
            <person name="Zheng P.-J."/>
            <person name="Zhang X.-J."/>
            <person name="Jia Y."/>
            <person name="Liu Y."/>
            <person name="Niu Y.-X."/>
            <person name="Yu L.-H."/>
            <person name="Chen D.-F."/>
            <person name="Zhang G.-Q."/>
        </authorList>
    </citation>
    <scope>NUCLEOTIDE SEQUENCE</scope>
    <source>
        <tissue evidence="11">Leaf</tissue>
    </source>
</reference>
<feature type="transmembrane region" description="Helical" evidence="8">
    <location>
        <begin position="38"/>
        <end position="57"/>
    </location>
</feature>
<sequence>MASTPEVALNSAGGKARQMESGYGGSPAKLKSFSGLDFALRLLLFAFSLTALVVLLTSKQTVTIPVLTITITRSAKFTNSPAFIYLLVALSITTLYSFISLIISASSYRSKSSLSSSSLFKLMVIDLLLAGIMASATGCAGSTAYIGLKGNSHVLWNKICNNFGTFCRHIGSSTLLSLMASAVLLLLVVLSSFTIYRRSR</sequence>
<keyword evidence="6 8" id="KW-1133">Transmembrane helix</keyword>
<keyword evidence="7 8" id="KW-0472">Membrane</keyword>
<evidence type="ECO:0000256" key="5">
    <source>
        <dbReference type="ARBA" id="ARBA00022692"/>
    </source>
</evidence>
<evidence type="ECO:0000313" key="12">
    <source>
        <dbReference type="Proteomes" id="UP000829196"/>
    </source>
</evidence>
<dbReference type="AlphaFoldDB" id="A0A8T3BSV3"/>
<gene>
    <name evidence="11" type="ORF">KFK09_006157</name>
</gene>
<feature type="transmembrane region" description="Helical" evidence="8">
    <location>
        <begin position="175"/>
        <end position="196"/>
    </location>
</feature>
<keyword evidence="12" id="KW-1185">Reference proteome</keyword>
<evidence type="ECO:0000256" key="4">
    <source>
        <dbReference type="ARBA" id="ARBA00022475"/>
    </source>
</evidence>
<comment type="caution">
    <text evidence="11">The sequence shown here is derived from an EMBL/GenBank/DDBJ whole genome shotgun (WGS) entry which is preliminary data.</text>
</comment>
<evidence type="ECO:0000256" key="1">
    <source>
        <dbReference type="ARBA" id="ARBA00004651"/>
    </source>
</evidence>
<dbReference type="NCBIfam" id="TIGR01569">
    <property type="entry name" value="A_tha_TIGR01569"/>
    <property type="match status" value="1"/>
</dbReference>
<dbReference type="OrthoDB" id="1926504at2759"/>
<evidence type="ECO:0000256" key="3">
    <source>
        <dbReference type="ARBA" id="ARBA00011489"/>
    </source>
</evidence>
<dbReference type="InterPro" id="IPR044173">
    <property type="entry name" value="CASPL"/>
</dbReference>
<dbReference type="Pfam" id="PF04535">
    <property type="entry name" value="CASP_dom"/>
    <property type="match status" value="1"/>
</dbReference>
<organism evidence="11 12">
    <name type="scientific">Dendrobium nobile</name>
    <name type="common">Orchid</name>
    <dbReference type="NCBI Taxonomy" id="94219"/>
    <lineage>
        <taxon>Eukaryota</taxon>
        <taxon>Viridiplantae</taxon>
        <taxon>Streptophyta</taxon>
        <taxon>Embryophyta</taxon>
        <taxon>Tracheophyta</taxon>
        <taxon>Spermatophyta</taxon>
        <taxon>Magnoliopsida</taxon>
        <taxon>Liliopsida</taxon>
        <taxon>Asparagales</taxon>
        <taxon>Orchidaceae</taxon>
        <taxon>Epidendroideae</taxon>
        <taxon>Malaxideae</taxon>
        <taxon>Dendrobiinae</taxon>
        <taxon>Dendrobium</taxon>
    </lineage>
</organism>